<evidence type="ECO:0000256" key="6">
    <source>
        <dbReference type="ARBA" id="ARBA00011157"/>
    </source>
</evidence>
<gene>
    <name evidence="23" type="ORF">BRAPAZ1V2_A05P29190.2</name>
</gene>
<keyword evidence="9" id="KW-0808">Transferase</keyword>
<evidence type="ECO:0000256" key="4">
    <source>
        <dbReference type="ARBA" id="ARBA00004922"/>
    </source>
</evidence>
<evidence type="ECO:0000256" key="11">
    <source>
        <dbReference type="ARBA" id="ARBA00022723"/>
    </source>
</evidence>
<keyword evidence="11" id="KW-0479">Metal-binding</keyword>
<evidence type="ECO:0000256" key="16">
    <source>
        <dbReference type="ARBA" id="ARBA00023180"/>
    </source>
</evidence>
<evidence type="ECO:0000256" key="17">
    <source>
        <dbReference type="ARBA" id="ARBA00023211"/>
    </source>
</evidence>
<dbReference type="EMBL" id="LS974621">
    <property type="protein sequence ID" value="CAG7876398.1"/>
    <property type="molecule type" value="Genomic_DNA"/>
</dbReference>
<evidence type="ECO:0000256" key="12">
    <source>
        <dbReference type="ARBA" id="ARBA00022824"/>
    </source>
</evidence>
<keyword evidence="13" id="KW-0460">Magnesium</keyword>
<feature type="transmembrane region" description="Helical" evidence="20">
    <location>
        <begin position="200"/>
        <end position="224"/>
    </location>
</feature>
<comment type="subcellular location">
    <subcellularLocation>
        <location evidence="3">Endoplasmic reticulum membrane</location>
        <topology evidence="3">Multi-pass membrane protein</topology>
    </subcellularLocation>
</comment>
<evidence type="ECO:0000256" key="13">
    <source>
        <dbReference type="ARBA" id="ARBA00022842"/>
    </source>
</evidence>
<comment type="cofactor">
    <cofactor evidence="2">
        <name>Mg(2+)</name>
        <dbReference type="ChEBI" id="CHEBI:18420"/>
    </cofactor>
</comment>
<evidence type="ECO:0000256" key="9">
    <source>
        <dbReference type="ARBA" id="ARBA00022679"/>
    </source>
</evidence>
<feature type="transmembrane region" description="Helical" evidence="20">
    <location>
        <begin position="171"/>
        <end position="188"/>
    </location>
</feature>
<dbReference type="GO" id="GO:0046872">
    <property type="term" value="F:metal ion binding"/>
    <property type="evidence" value="ECO:0007669"/>
    <property type="project" value="UniProtKB-KW"/>
</dbReference>
<dbReference type="AlphaFoldDB" id="A0A8D9DNC8"/>
<evidence type="ECO:0000256" key="10">
    <source>
        <dbReference type="ARBA" id="ARBA00022692"/>
    </source>
</evidence>
<comment type="subunit">
    <text evidence="6">Component of the oligosaccharyltransferase (OST) complex.</text>
</comment>
<evidence type="ECO:0000256" key="18">
    <source>
        <dbReference type="ARBA" id="ARBA00048829"/>
    </source>
</evidence>
<feature type="transmembrane region" description="Helical" evidence="20">
    <location>
        <begin position="321"/>
        <end position="341"/>
    </location>
</feature>
<evidence type="ECO:0000259" key="21">
    <source>
        <dbReference type="Pfam" id="PF02516"/>
    </source>
</evidence>
<evidence type="ECO:0000259" key="22">
    <source>
        <dbReference type="Pfam" id="PF21436"/>
    </source>
</evidence>
<dbReference type="EC" id="2.4.99.18" evidence="7"/>
<proteinExistence type="inferred from homology"/>
<dbReference type="PANTHER" id="PTHR13872:SF46">
    <property type="entry name" value="DOLICHYL-DIPHOSPHOOLIGOSACCHARIDE--PROTEIN GLYCOTRANSFERASE"/>
    <property type="match status" value="1"/>
</dbReference>
<dbReference type="FunFam" id="3.40.50.12610:FF:000002">
    <property type="entry name" value="dolichyl-diphosphooligosaccharide--protein glycosyltransferase subunit STT3A"/>
    <property type="match status" value="1"/>
</dbReference>
<feature type="domain" description="Oligosaccharyl transferase STT3 N-terminal" evidence="21">
    <location>
        <begin position="140"/>
        <end position="224"/>
    </location>
</feature>
<keyword evidence="12" id="KW-0256">Endoplasmic reticulum</keyword>
<protein>
    <recommendedName>
        <fullName evidence="7">dolichyl-diphosphooligosaccharide--protein glycotransferase</fullName>
        <ecNumber evidence="7">2.4.99.18</ecNumber>
    </recommendedName>
</protein>
<keyword evidence="17" id="KW-0464">Manganese</keyword>
<dbReference type="GO" id="GO:0004579">
    <property type="term" value="F:dolichyl-diphosphooligosaccharide-protein glycotransferase activity"/>
    <property type="evidence" value="ECO:0007669"/>
    <property type="project" value="UniProtKB-EC"/>
</dbReference>
<keyword evidence="15 20" id="KW-0472">Membrane</keyword>
<keyword evidence="16" id="KW-0325">Glycoprotein</keyword>
<dbReference type="Gene3D" id="3.40.50.12610">
    <property type="match status" value="1"/>
</dbReference>
<comment type="similarity">
    <text evidence="5">Belongs to the STT3 family.</text>
</comment>
<organism evidence="23 24">
    <name type="scientific">Brassica campestris</name>
    <name type="common">Field mustard</name>
    <dbReference type="NCBI Taxonomy" id="3711"/>
    <lineage>
        <taxon>Eukaryota</taxon>
        <taxon>Viridiplantae</taxon>
        <taxon>Streptophyta</taxon>
        <taxon>Embryophyta</taxon>
        <taxon>Tracheophyta</taxon>
        <taxon>Spermatophyta</taxon>
        <taxon>Magnoliopsida</taxon>
        <taxon>eudicotyledons</taxon>
        <taxon>Gunneridae</taxon>
        <taxon>Pentapetalae</taxon>
        <taxon>rosids</taxon>
        <taxon>malvids</taxon>
        <taxon>Brassicales</taxon>
        <taxon>Brassicaceae</taxon>
        <taxon>Brassiceae</taxon>
        <taxon>Brassica</taxon>
    </lineage>
</organism>
<evidence type="ECO:0000256" key="8">
    <source>
        <dbReference type="ARBA" id="ARBA00022676"/>
    </source>
</evidence>
<feature type="transmembrane region" description="Helical" evidence="20">
    <location>
        <begin position="44"/>
        <end position="62"/>
    </location>
</feature>
<dbReference type="Pfam" id="PF02516">
    <property type="entry name" value="STT3"/>
    <property type="match status" value="1"/>
</dbReference>
<feature type="region of interest" description="Disordered" evidence="19">
    <location>
        <begin position="354"/>
        <end position="376"/>
    </location>
</feature>
<dbReference type="Proteomes" id="UP000694005">
    <property type="component" value="Chromosome A05"/>
</dbReference>
<keyword evidence="8" id="KW-0328">Glycosyltransferase</keyword>
<feature type="domain" description="STT3/PglB/AglB core" evidence="22">
    <location>
        <begin position="427"/>
        <end position="485"/>
    </location>
</feature>
<evidence type="ECO:0000256" key="1">
    <source>
        <dbReference type="ARBA" id="ARBA00001936"/>
    </source>
</evidence>
<feature type="transmembrane region" description="Helical" evidence="20">
    <location>
        <begin position="245"/>
        <end position="265"/>
    </location>
</feature>
<evidence type="ECO:0000313" key="23">
    <source>
        <dbReference type="EMBL" id="CAG7876398.1"/>
    </source>
</evidence>
<evidence type="ECO:0000256" key="3">
    <source>
        <dbReference type="ARBA" id="ARBA00004477"/>
    </source>
</evidence>
<evidence type="ECO:0000313" key="24">
    <source>
        <dbReference type="Proteomes" id="UP000694005"/>
    </source>
</evidence>
<dbReference type="GO" id="GO:0005789">
    <property type="term" value="C:endoplasmic reticulum membrane"/>
    <property type="evidence" value="ECO:0007669"/>
    <property type="project" value="UniProtKB-SubCell"/>
</dbReference>
<dbReference type="PANTHER" id="PTHR13872">
    <property type="entry name" value="DOLICHYL-DIPHOSPHOOLIGOSACCHARIDE--PROTEIN GLYCOSYLTRANSFERASE SUBUNIT"/>
    <property type="match status" value="1"/>
</dbReference>
<evidence type="ECO:0000256" key="20">
    <source>
        <dbReference type="SAM" id="Phobius"/>
    </source>
</evidence>
<keyword evidence="14 20" id="KW-1133">Transmembrane helix</keyword>
<name>A0A8D9DNC8_BRACM</name>
<dbReference type="InterPro" id="IPR048307">
    <property type="entry name" value="STT3_N"/>
</dbReference>
<dbReference type="Gramene" id="A05p29190.2_BraZ1">
    <property type="protein sequence ID" value="A05p29190.2_BraZ1.CDS"/>
    <property type="gene ID" value="A05g29190.2_BraZ1"/>
</dbReference>
<comment type="catalytic activity">
    <reaction evidence="18">
        <text>a di-trans,poly-cis-dolichyl diphosphooligosaccharide + L-asparaginyl-[protein] = N(4)-(oligosaccharide-(1-&gt;4)-N-acetyl-beta-D-glucosaminyl-(1-&gt;4)-N-acetyl-beta-D-glucosaminyl)-L-asparaginyl-[protein] + a di-trans,poly-cis-dolichyl diphosphate + H(+)</text>
        <dbReference type="Rhea" id="RHEA:22980"/>
        <dbReference type="Rhea" id="RHEA-COMP:12804"/>
        <dbReference type="Rhea" id="RHEA-COMP:12805"/>
        <dbReference type="Rhea" id="RHEA-COMP:19506"/>
        <dbReference type="Rhea" id="RHEA-COMP:19509"/>
        <dbReference type="ChEBI" id="CHEBI:15378"/>
        <dbReference type="ChEBI" id="CHEBI:50347"/>
        <dbReference type="ChEBI" id="CHEBI:57497"/>
        <dbReference type="ChEBI" id="CHEBI:57570"/>
        <dbReference type="ChEBI" id="CHEBI:132529"/>
        <dbReference type="EC" id="2.4.99.18"/>
    </reaction>
</comment>
<dbReference type="InterPro" id="IPR003674">
    <property type="entry name" value="Oligo_trans_STT3"/>
</dbReference>
<sequence>MEGKQEPANASTKLESVAVKKTTQDLLNTLSFKSVKQKTKQQELLIRVSILGLVYVSCFHLLDAALSPLLRSHPLGTLHGSKQNDTALPRFTKEQKAKAILTQTYDEAQVQHKPIKALSINGQQTSQRSETPQTVVHKPAANQAGLVDAALIAICPGYISRSVAGSYDNEAVAIFALLLTFYLFVKAVNTGSLSWALGSAFGYFYMVSSWGGYVFIINLVFYFLDWMKYQLNDIKLFQTFLRINVTSAILVGGIALGVGTTSGYISPWTRRFYSLLDPLMQRITFPLLPLFLSISLRHDATIFIVMYGLTSLYFAGVMIRLILVATPAICLISAIAVSATVKHLTSLLRAEQKVPQTGSSKGPGSSKASSKVTLDPSQPFQRNGAIALLVGVFYLLTARGAHGNRIIFDDYCEAYYWLRQNTPTDAKVMSWWDYGYQITAMGNITVIVDNNTWNNTHIATVGRAMSSYEDEAYDIMRSLDVNYVLVVFGGVTGYSSDDINKFLWMVRIGGGVDPVIKEPDYLVNGELRVDKGASPKMLNCLMYKLCYYRFGELVTEYGSQPGTSTTKSECHVLYVSMCQKQLGCEIVGRYDRARWVEIEKKYIKLKHLEEAYTTSNWIVRIYRVKPPTNRL</sequence>
<comment type="pathway">
    <text evidence="4">Protein modification; protein glycosylation.</text>
</comment>
<reference evidence="23 24" key="1">
    <citation type="submission" date="2021-07" db="EMBL/GenBank/DDBJ databases">
        <authorList>
            <consortium name="Genoscope - CEA"/>
            <person name="William W."/>
        </authorList>
    </citation>
    <scope>NUCLEOTIDE SEQUENCE [LARGE SCALE GENOMIC DNA]</scope>
</reference>
<evidence type="ECO:0000256" key="14">
    <source>
        <dbReference type="ARBA" id="ARBA00022989"/>
    </source>
</evidence>
<evidence type="ECO:0000256" key="7">
    <source>
        <dbReference type="ARBA" id="ARBA00012605"/>
    </source>
</evidence>
<evidence type="ECO:0000256" key="15">
    <source>
        <dbReference type="ARBA" id="ARBA00023136"/>
    </source>
</evidence>
<comment type="cofactor">
    <cofactor evidence="1">
        <name>Mn(2+)</name>
        <dbReference type="ChEBI" id="CHEBI:29035"/>
    </cofactor>
</comment>
<evidence type="ECO:0000256" key="2">
    <source>
        <dbReference type="ARBA" id="ARBA00001946"/>
    </source>
</evidence>
<accession>A0A8D9DNC8</accession>
<feature type="compositionally biased region" description="Low complexity" evidence="19">
    <location>
        <begin position="358"/>
        <end position="371"/>
    </location>
</feature>
<keyword evidence="10 20" id="KW-0812">Transmembrane</keyword>
<evidence type="ECO:0000256" key="5">
    <source>
        <dbReference type="ARBA" id="ARBA00010810"/>
    </source>
</evidence>
<dbReference type="Pfam" id="PF21436">
    <property type="entry name" value="STT3-PglB_core"/>
    <property type="match status" value="1"/>
</dbReference>
<dbReference type="UniPathway" id="UPA00378"/>
<evidence type="ECO:0000256" key="19">
    <source>
        <dbReference type="SAM" id="MobiDB-lite"/>
    </source>
</evidence>
<feature type="transmembrane region" description="Helical" evidence="20">
    <location>
        <begin position="140"/>
        <end position="159"/>
    </location>
</feature>
<dbReference type="InterPro" id="IPR048999">
    <property type="entry name" value="STT3-PglB_core"/>
</dbReference>